<evidence type="ECO:0000259" key="8">
    <source>
        <dbReference type="Pfam" id="PF01694"/>
    </source>
</evidence>
<keyword evidence="11" id="KW-1185">Reference proteome</keyword>
<keyword evidence="4" id="KW-0378">Hydrolase</keyword>
<protein>
    <submittedName>
        <fullName evidence="10">Uncharacterized protein</fullName>
    </submittedName>
</protein>
<dbReference type="Proteomes" id="UP000186720">
    <property type="component" value="Unassembled WGS sequence"/>
</dbReference>
<dbReference type="Pfam" id="PF20216">
    <property type="entry name" value="DUF6576"/>
    <property type="match status" value="1"/>
</dbReference>
<evidence type="ECO:0000256" key="2">
    <source>
        <dbReference type="ARBA" id="ARBA00009045"/>
    </source>
</evidence>
<dbReference type="InterPro" id="IPR046483">
    <property type="entry name" value="DUF6576"/>
</dbReference>
<comment type="similarity">
    <text evidence="2">Belongs to the peptidase S54 family.</text>
</comment>
<dbReference type="InterPro" id="IPR050925">
    <property type="entry name" value="Rhomboid_protease_S54"/>
</dbReference>
<evidence type="ECO:0000256" key="6">
    <source>
        <dbReference type="ARBA" id="ARBA00023136"/>
    </source>
</evidence>
<dbReference type="PANTHER" id="PTHR43731:SF14">
    <property type="entry name" value="PRESENILIN-ASSOCIATED RHOMBOID-LIKE PROTEIN, MITOCHONDRIAL"/>
    <property type="match status" value="1"/>
</dbReference>
<feature type="transmembrane region" description="Helical" evidence="7">
    <location>
        <begin position="21"/>
        <end position="39"/>
    </location>
</feature>
<feature type="transmembrane region" description="Helical" evidence="7">
    <location>
        <begin position="147"/>
        <end position="167"/>
    </location>
</feature>
<comment type="caution">
    <text evidence="10">The sequence shown here is derived from an EMBL/GenBank/DDBJ whole genome shotgun (WGS) entry which is preliminary data.</text>
</comment>
<keyword evidence="6 7" id="KW-0472">Membrane</keyword>
<dbReference type="GO" id="GO:0016020">
    <property type="term" value="C:membrane"/>
    <property type="evidence" value="ECO:0007669"/>
    <property type="project" value="UniProtKB-SubCell"/>
</dbReference>
<comment type="subcellular location">
    <subcellularLocation>
        <location evidence="1">Membrane</location>
        <topology evidence="1">Multi-pass membrane protein</topology>
    </subcellularLocation>
</comment>
<sequence length="297" mass="33083">MNTTWQDIRYKVLHSGSKVNVLIAINVCVFLLINIPAILEQLFITGFSQPSIIKSYSVEYLDMVASLPKLLTRFWTPLTYMFMHEGVFHILFNMLWLYWLGQIFEEYLGNKKTIGLYIAGGLAGAAAYIAAFNFIPAFAHTPEFLQIPILGASASVMAIVVATATLVPNYTIFLMFLGPVKLKWIAIFYVVLDFLSIAGPNAGGEIAHLGGALLGFIYIKQLQRGNNWGESFGKVFKASPKIKVVSNNAGYQKPGRNINTAPHQEEIDRILDKISQTGYDSLNKSEKETLFRASNND</sequence>
<dbReference type="GO" id="GO:0004252">
    <property type="term" value="F:serine-type endopeptidase activity"/>
    <property type="evidence" value="ECO:0007669"/>
    <property type="project" value="InterPro"/>
</dbReference>
<dbReference type="OrthoDB" id="680602at2"/>
<evidence type="ECO:0000256" key="7">
    <source>
        <dbReference type="SAM" id="Phobius"/>
    </source>
</evidence>
<feature type="transmembrane region" description="Helical" evidence="7">
    <location>
        <begin position="172"/>
        <end position="192"/>
    </location>
</feature>
<dbReference type="InterPro" id="IPR022764">
    <property type="entry name" value="Peptidase_S54_rhomboid_dom"/>
</dbReference>
<dbReference type="RefSeq" id="WP_074490999.1">
    <property type="nucleotide sequence ID" value="NZ_FPAM01000012.1"/>
</dbReference>
<keyword evidence="3 7" id="KW-0812">Transmembrane</keyword>
<accession>A0A1Q6A384</accession>
<evidence type="ECO:0000313" key="11">
    <source>
        <dbReference type="Proteomes" id="UP000186720"/>
    </source>
</evidence>
<evidence type="ECO:0000256" key="3">
    <source>
        <dbReference type="ARBA" id="ARBA00022692"/>
    </source>
</evidence>
<dbReference type="Gene3D" id="1.20.1540.10">
    <property type="entry name" value="Rhomboid-like"/>
    <property type="match status" value="1"/>
</dbReference>
<dbReference type="PANTHER" id="PTHR43731">
    <property type="entry name" value="RHOMBOID PROTEASE"/>
    <property type="match status" value="1"/>
</dbReference>
<evidence type="ECO:0000313" key="10">
    <source>
        <dbReference type="EMBL" id="OKS88422.1"/>
    </source>
</evidence>
<dbReference type="STRING" id="1302689.RG47T_3889"/>
<proteinExistence type="inferred from homology"/>
<evidence type="ECO:0000256" key="5">
    <source>
        <dbReference type="ARBA" id="ARBA00022989"/>
    </source>
</evidence>
<dbReference type="InterPro" id="IPR035952">
    <property type="entry name" value="Rhomboid-like_sf"/>
</dbReference>
<feature type="transmembrane region" description="Helical" evidence="7">
    <location>
        <begin position="78"/>
        <end position="101"/>
    </location>
</feature>
<name>A0A1Q6A384_9SPHI</name>
<dbReference type="AlphaFoldDB" id="A0A1Q6A384"/>
<evidence type="ECO:0000259" key="9">
    <source>
        <dbReference type="Pfam" id="PF20216"/>
    </source>
</evidence>
<feature type="transmembrane region" description="Helical" evidence="7">
    <location>
        <begin position="113"/>
        <end position="135"/>
    </location>
</feature>
<feature type="domain" description="Peptidase S54 rhomboid" evidence="8">
    <location>
        <begin position="73"/>
        <end position="219"/>
    </location>
</feature>
<organism evidence="10 11">
    <name type="scientific">Mucilaginibacter polytrichastri</name>
    <dbReference type="NCBI Taxonomy" id="1302689"/>
    <lineage>
        <taxon>Bacteria</taxon>
        <taxon>Pseudomonadati</taxon>
        <taxon>Bacteroidota</taxon>
        <taxon>Sphingobacteriia</taxon>
        <taxon>Sphingobacteriales</taxon>
        <taxon>Sphingobacteriaceae</taxon>
        <taxon>Mucilaginibacter</taxon>
    </lineage>
</organism>
<dbReference type="Pfam" id="PF01694">
    <property type="entry name" value="Rhomboid"/>
    <property type="match status" value="1"/>
</dbReference>
<keyword evidence="5 7" id="KW-1133">Transmembrane helix</keyword>
<feature type="domain" description="DUF6576" evidence="9">
    <location>
        <begin position="257"/>
        <end position="295"/>
    </location>
</feature>
<evidence type="ECO:0000256" key="1">
    <source>
        <dbReference type="ARBA" id="ARBA00004141"/>
    </source>
</evidence>
<reference evidence="10 11" key="1">
    <citation type="submission" date="2016-11" db="EMBL/GenBank/DDBJ databases">
        <title>Whole Genome Sequencing of Mucilaginibacter polytrichastri RG4-7(T) isolated from the moss sample.</title>
        <authorList>
            <person name="Li Y."/>
        </authorList>
    </citation>
    <scope>NUCLEOTIDE SEQUENCE [LARGE SCALE GENOMIC DNA]</scope>
    <source>
        <strain evidence="10 11">RG4-7</strain>
    </source>
</reference>
<dbReference type="SUPFAM" id="SSF144091">
    <property type="entry name" value="Rhomboid-like"/>
    <property type="match status" value="1"/>
</dbReference>
<dbReference type="EMBL" id="MPPL01000001">
    <property type="protein sequence ID" value="OKS88422.1"/>
    <property type="molecule type" value="Genomic_DNA"/>
</dbReference>
<feature type="transmembrane region" description="Helical" evidence="7">
    <location>
        <begin position="198"/>
        <end position="219"/>
    </location>
</feature>
<evidence type="ECO:0000256" key="4">
    <source>
        <dbReference type="ARBA" id="ARBA00022801"/>
    </source>
</evidence>
<gene>
    <name evidence="10" type="ORF">RG47T_3889</name>
</gene>